<evidence type="ECO:0000313" key="2">
    <source>
        <dbReference type="Proteomes" id="UP000224487"/>
    </source>
</evidence>
<evidence type="ECO:0000313" key="1">
    <source>
        <dbReference type="EMBL" id="ASZ73335.1"/>
    </source>
</evidence>
<gene>
    <name evidence="1" type="ORF">SEA_LUCKYBARNES_15</name>
</gene>
<proteinExistence type="predicted"/>
<dbReference type="InterPro" id="IPR046075">
    <property type="entry name" value="DUF6093"/>
</dbReference>
<dbReference type="Proteomes" id="UP000224487">
    <property type="component" value="Genome"/>
</dbReference>
<protein>
    <submittedName>
        <fullName evidence="1">Uncharacterized protein</fullName>
    </submittedName>
</protein>
<dbReference type="Pfam" id="PF19586">
    <property type="entry name" value="DUF6093"/>
    <property type="match status" value="1"/>
</dbReference>
<accession>A0A249XNN1</accession>
<sequence length="142" mass="15663">MSPLPNASVLPDDWSQHHRDAAEGFLTGTCKADRPVASGDIEWGQEEQEATSDSIWLSLPCSAQILTQANRASVVVESVEIIASHRISVPLSAIHLVYKDYITILSNPDDPVINGRRFTVLVEEKGTTNWTRDYLCQEVNSA</sequence>
<name>A0A249XNN1_9CAUD</name>
<organism evidence="1 2">
    <name type="scientific">Brevibacterium phage LuckyBarnes</name>
    <dbReference type="NCBI Taxonomy" id="2027888"/>
    <lineage>
        <taxon>Viruses</taxon>
        <taxon>Duplodnaviria</taxon>
        <taxon>Heunggongvirae</taxon>
        <taxon>Uroviricota</taxon>
        <taxon>Caudoviricetes</taxon>
        <taxon>Luckybarnesvirus</taxon>
        <taxon>Luckybarnesvirus luckybarnes</taxon>
    </lineage>
</organism>
<dbReference type="EMBL" id="MF668275">
    <property type="protein sequence ID" value="ASZ73335.1"/>
    <property type="molecule type" value="Genomic_DNA"/>
</dbReference>
<keyword evidence="2" id="KW-1185">Reference proteome</keyword>
<reference evidence="2" key="1">
    <citation type="submission" date="2017-08" db="EMBL/GenBank/DDBJ databases">
        <authorList>
            <person name="de Groot N.N."/>
        </authorList>
    </citation>
    <scope>NUCLEOTIDE SEQUENCE [LARGE SCALE GENOMIC DNA]</scope>
</reference>